<evidence type="ECO:0000256" key="2">
    <source>
        <dbReference type="ARBA" id="ARBA00006275"/>
    </source>
</evidence>
<dbReference type="InterPro" id="IPR012944">
    <property type="entry name" value="SusD_RagB_dom"/>
</dbReference>
<proteinExistence type="inferred from homology"/>
<dbReference type="RefSeq" id="WP_082709261.1">
    <property type="nucleotide sequence ID" value="NZ_LRGC01000003.1"/>
</dbReference>
<feature type="domain" description="RagB/SusD" evidence="7">
    <location>
        <begin position="283"/>
        <end position="611"/>
    </location>
</feature>
<name>A0A108TAX4_BACSE</name>
<evidence type="ECO:0000256" key="5">
    <source>
        <dbReference type="ARBA" id="ARBA00023237"/>
    </source>
</evidence>
<dbReference type="InterPro" id="IPR033985">
    <property type="entry name" value="SusD-like_N"/>
</dbReference>
<comment type="caution">
    <text evidence="9">The sequence shown here is derived from an EMBL/GenBank/DDBJ whole genome shotgun (WGS) entry which is preliminary data.</text>
</comment>
<dbReference type="InterPro" id="IPR011990">
    <property type="entry name" value="TPR-like_helical_dom_sf"/>
</dbReference>
<protein>
    <submittedName>
        <fullName evidence="9">SusD family protein</fullName>
    </submittedName>
</protein>
<dbReference type="PATRIC" id="fig|46506.5.peg.883"/>
<dbReference type="PROSITE" id="PS51257">
    <property type="entry name" value="PROKAR_LIPOPROTEIN"/>
    <property type="match status" value="1"/>
</dbReference>
<feature type="chain" id="PRO_5007131022" evidence="6">
    <location>
        <begin position="22"/>
        <end position="652"/>
    </location>
</feature>
<accession>A0A108TAX4</accession>
<keyword evidence="10" id="KW-1185">Reference proteome</keyword>
<evidence type="ECO:0000259" key="8">
    <source>
        <dbReference type="Pfam" id="PF14322"/>
    </source>
</evidence>
<dbReference type="EMBL" id="LRGC01000003">
    <property type="protein sequence ID" value="KWR56509.1"/>
    <property type="molecule type" value="Genomic_DNA"/>
</dbReference>
<dbReference type="STRING" id="46506.AA415_00818"/>
<evidence type="ECO:0000313" key="10">
    <source>
        <dbReference type="Proteomes" id="UP000056419"/>
    </source>
</evidence>
<keyword evidence="3 6" id="KW-0732">Signal</keyword>
<gene>
    <name evidence="9" type="ORF">AA415_00818</name>
</gene>
<evidence type="ECO:0000256" key="3">
    <source>
        <dbReference type="ARBA" id="ARBA00022729"/>
    </source>
</evidence>
<dbReference type="SUPFAM" id="SSF48452">
    <property type="entry name" value="TPR-like"/>
    <property type="match status" value="1"/>
</dbReference>
<comment type="similarity">
    <text evidence="2">Belongs to the SusD family.</text>
</comment>
<organism evidence="9 10">
    <name type="scientific">Bacteroides stercoris</name>
    <dbReference type="NCBI Taxonomy" id="46506"/>
    <lineage>
        <taxon>Bacteria</taxon>
        <taxon>Pseudomonadati</taxon>
        <taxon>Bacteroidota</taxon>
        <taxon>Bacteroidia</taxon>
        <taxon>Bacteroidales</taxon>
        <taxon>Bacteroidaceae</taxon>
        <taxon>Bacteroides</taxon>
    </lineage>
</organism>
<dbReference type="Pfam" id="PF14322">
    <property type="entry name" value="SusD-like_3"/>
    <property type="match status" value="1"/>
</dbReference>
<keyword evidence="4" id="KW-0472">Membrane</keyword>
<feature type="signal peptide" evidence="6">
    <location>
        <begin position="1"/>
        <end position="21"/>
    </location>
</feature>
<dbReference type="Pfam" id="PF07980">
    <property type="entry name" value="SusD_RagB"/>
    <property type="match status" value="1"/>
</dbReference>
<evidence type="ECO:0000313" key="9">
    <source>
        <dbReference type="EMBL" id="KWR56509.1"/>
    </source>
</evidence>
<evidence type="ECO:0000256" key="4">
    <source>
        <dbReference type="ARBA" id="ARBA00023136"/>
    </source>
</evidence>
<sequence length="652" mass="73677" precursor="true">MKLYKNITFGLMALALGGSIASCSDFLDEELTTQQNTEYFDTEEGIDQLAVGMYYNLRFHFGKEWAYATTNYGTDEFTVGGDGSNKVWNNYDGSFQSQIVAANSNTTMAESLWDNMYIGINNANLLLSKITPDSYTGANKKTYMGEAYFLRGFNYLKLVSQYGGVPLKLEPSDVPLREFTRSSAEATVEQVISDLKNAYDMLPETASLTGKMTKDAAAHFLAKAYLFRASEINDSWNSATKDKDLTEALRLAKEVIAHHQLAKNFSELWNYTEPDGPNEQLDEIILSAQFSSDKSSEGANGNPCHLYFLSVYNNLPQMKRDLAGGREYQRLRTSYYMYNVYDMVNDSRFWKSFKTKYAVNNPKKDSGYQLGDLGVMYVINRPGDTRFDGVQLTEKITDNKTGKKIPTVFVAYPKDRNSANDEALYDDVTRFASLNKYIDGSREALGDMQGHRDGILARVGETYLIAAEVLIRQNQYNDALFYINKLRQRAAYKSGEDRSAYCDGGASYNENALGWKNDGVNSYYTENSYYESNNIAETTAATNLDITDIHNLPAEDEAIIAKLGYSSDYDRMMCLLLNERSRELCGEFHRWVDLARTKTLVARVKAFNQEAAPNIEERHLLRPIPQTYLDAIQKDGHALTPEEKKAEQNPGY</sequence>
<dbReference type="Gene3D" id="1.25.40.390">
    <property type="match status" value="1"/>
</dbReference>
<feature type="domain" description="SusD-like N-terminal" evidence="8">
    <location>
        <begin position="25"/>
        <end position="226"/>
    </location>
</feature>
<keyword evidence="5" id="KW-0998">Cell outer membrane</keyword>
<reference evidence="9 10" key="1">
    <citation type="journal article" date="2016" name="BMC Genomics">
        <title>Type VI secretion systems of human gut Bacteroidales segregate into three genetic architectures, two of which are contained on mobile genetic elements.</title>
        <authorList>
            <person name="Coyne M.J."/>
            <person name="Roelofs K.G."/>
            <person name="Comstock L.E."/>
        </authorList>
    </citation>
    <scope>NUCLEOTIDE SEQUENCE [LARGE SCALE GENOMIC DNA]</scope>
    <source>
        <strain evidence="9 10">CL09T03C01</strain>
    </source>
</reference>
<dbReference type="Proteomes" id="UP000056419">
    <property type="component" value="Unassembled WGS sequence"/>
</dbReference>
<comment type="subcellular location">
    <subcellularLocation>
        <location evidence="1">Cell outer membrane</location>
    </subcellularLocation>
</comment>
<evidence type="ECO:0000256" key="1">
    <source>
        <dbReference type="ARBA" id="ARBA00004442"/>
    </source>
</evidence>
<evidence type="ECO:0000259" key="7">
    <source>
        <dbReference type="Pfam" id="PF07980"/>
    </source>
</evidence>
<dbReference type="GO" id="GO:0009279">
    <property type="term" value="C:cell outer membrane"/>
    <property type="evidence" value="ECO:0007669"/>
    <property type="project" value="UniProtKB-SubCell"/>
</dbReference>
<evidence type="ECO:0000256" key="6">
    <source>
        <dbReference type="SAM" id="SignalP"/>
    </source>
</evidence>
<dbReference type="AlphaFoldDB" id="A0A108TAX4"/>